<evidence type="ECO:0000313" key="2">
    <source>
        <dbReference type="Proteomes" id="UP000679179"/>
    </source>
</evidence>
<dbReference type="Proteomes" id="UP000679179">
    <property type="component" value="Unassembled WGS sequence"/>
</dbReference>
<sequence>MDEKRIIDCGDLKSRIENTLSKFYWVNKMDINAKNEPFSAVVYIDPKLIPYNDVIELVSFLGDNEEKAVCKISETGAVLPLREGFKKGKEIEYLLGMNEIKTLLKKSYALPDNQFVDSILKVHEDIHIFIKDKKPLSV</sequence>
<name>A0A919RYY5_9CLOT</name>
<proteinExistence type="predicted"/>
<dbReference type="RefSeq" id="WP_212903631.1">
    <property type="nucleotide sequence ID" value="NZ_BOPZ01000011.1"/>
</dbReference>
<gene>
    <name evidence="1" type="ORF">CPJCM30710_15770</name>
</gene>
<protein>
    <submittedName>
        <fullName evidence="1">Uncharacterized protein</fullName>
    </submittedName>
</protein>
<evidence type="ECO:0000313" key="1">
    <source>
        <dbReference type="EMBL" id="GIM28911.1"/>
    </source>
</evidence>
<keyword evidence="2" id="KW-1185">Reference proteome</keyword>
<reference evidence="1" key="1">
    <citation type="submission" date="2021-03" db="EMBL/GenBank/DDBJ databases">
        <title>Taxonomic study of Clostridium polyendosporum from meadow-gley soil under rice.</title>
        <authorList>
            <person name="Kobayashi H."/>
            <person name="Tanizawa Y."/>
            <person name="Yagura M."/>
        </authorList>
    </citation>
    <scope>NUCLEOTIDE SEQUENCE</scope>
    <source>
        <strain evidence="1">JCM 30710</strain>
    </source>
</reference>
<dbReference type="AlphaFoldDB" id="A0A919RYY5"/>
<dbReference type="EMBL" id="BOPZ01000011">
    <property type="protein sequence ID" value="GIM28911.1"/>
    <property type="molecule type" value="Genomic_DNA"/>
</dbReference>
<organism evidence="1 2">
    <name type="scientific">Clostridium polyendosporum</name>
    <dbReference type="NCBI Taxonomy" id="69208"/>
    <lineage>
        <taxon>Bacteria</taxon>
        <taxon>Bacillati</taxon>
        <taxon>Bacillota</taxon>
        <taxon>Clostridia</taxon>
        <taxon>Eubacteriales</taxon>
        <taxon>Clostridiaceae</taxon>
        <taxon>Clostridium</taxon>
    </lineage>
</organism>
<accession>A0A919RYY5</accession>
<comment type="caution">
    <text evidence="1">The sequence shown here is derived from an EMBL/GenBank/DDBJ whole genome shotgun (WGS) entry which is preliminary data.</text>
</comment>